<dbReference type="OrthoDB" id="8013425at2"/>
<organism evidence="7 8">
    <name type="scientific">Litorivicinus lipolyticus</name>
    <dbReference type="NCBI Taxonomy" id="418701"/>
    <lineage>
        <taxon>Bacteria</taxon>
        <taxon>Pseudomonadati</taxon>
        <taxon>Pseudomonadota</taxon>
        <taxon>Gammaproteobacteria</taxon>
        <taxon>Oceanospirillales</taxon>
        <taxon>Litorivicinaceae</taxon>
        <taxon>Litorivicinus</taxon>
    </lineage>
</organism>
<sequence>MNKTLVLSLLLPMSALAKPVLTVSTYDAFAADWGPAPAIEAAFEAQCECDLRFVTGESSIGLLRKIQLEGDSTDTDIVLGLDTNTMELARATGLFATHDWPMQRLSLPLPLPWTDATFVPFDYSIFAFVYQSDRLTQVPSSLESLRNLPADVKLVIQDPRSSTPGLGLLLWVKSVYGDRAGEFWADVADSILTVTPGWSEAYNLFLQGEADMVLSYTTSPAYHRIAESDERFAWAAFEEGHQGQIEVAAALASSDQPQLAAEFLSFILSDAFQSAIPTGNWAYPVIDMALPDNFEVQPRPAPFRLADPKRVEAQREAVIAEFLSAIGQ</sequence>
<comment type="similarity">
    <text evidence="2">Belongs to the bacterial solute-binding protein 1 family.</text>
</comment>
<name>A0A5Q2QI40_9GAMM</name>
<dbReference type="NCBIfam" id="TIGR01254">
    <property type="entry name" value="sfuA"/>
    <property type="match status" value="1"/>
</dbReference>
<keyword evidence="4 6" id="KW-0732">Signal</keyword>
<feature type="signal peptide" evidence="6">
    <location>
        <begin position="1"/>
        <end position="17"/>
    </location>
</feature>
<evidence type="ECO:0000313" key="8">
    <source>
        <dbReference type="Proteomes" id="UP000388235"/>
    </source>
</evidence>
<dbReference type="PANTHER" id="PTHR30006:SF3">
    <property type="entry name" value="THIAMINE-BINDING PERIPLASMIC PROTEIN"/>
    <property type="match status" value="1"/>
</dbReference>
<keyword evidence="5" id="KW-0574">Periplasm</keyword>
<dbReference type="AlphaFoldDB" id="A0A5Q2QI40"/>
<evidence type="ECO:0000256" key="5">
    <source>
        <dbReference type="ARBA" id="ARBA00022764"/>
    </source>
</evidence>
<keyword evidence="8" id="KW-1185">Reference proteome</keyword>
<dbReference type="Gene3D" id="3.40.190.10">
    <property type="entry name" value="Periplasmic binding protein-like II"/>
    <property type="match status" value="2"/>
</dbReference>
<evidence type="ECO:0000256" key="4">
    <source>
        <dbReference type="ARBA" id="ARBA00022729"/>
    </source>
</evidence>
<dbReference type="SUPFAM" id="SSF53850">
    <property type="entry name" value="Periplasmic binding protein-like II"/>
    <property type="match status" value="1"/>
</dbReference>
<dbReference type="NCBIfam" id="TIGR01276">
    <property type="entry name" value="thiB"/>
    <property type="match status" value="1"/>
</dbReference>
<dbReference type="InterPro" id="IPR005967">
    <property type="entry name" value="ThiB"/>
</dbReference>
<reference evidence="7 8" key="1">
    <citation type="submission" date="2019-11" db="EMBL/GenBank/DDBJ databases">
        <authorList>
            <person name="Khan S.A."/>
            <person name="Jeon C.O."/>
            <person name="Chun B.H."/>
        </authorList>
    </citation>
    <scope>NUCLEOTIDE SEQUENCE [LARGE SCALE GENOMIC DNA]</scope>
    <source>
        <strain evidence="7 8">IMCC 1097</strain>
    </source>
</reference>
<dbReference type="KEGG" id="llp:GH975_08990"/>
<keyword evidence="3" id="KW-0813">Transport</keyword>
<dbReference type="EMBL" id="CP045871">
    <property type="protein sequence ID" value="QGG80695.1"/>
    <property type="molecule type" value="Genomic_DNA"/>
</dbReference>
<gene>
    <name evidence="7" type="ORF">GH975_08990</name>
</gene>
<evidence type="ECO:0000256" key="3">
    <source>
        <dbReference type="ARBA" id="ARBA00022448"/>
    </source>
</evidence>
<dbReference type="Proteomes" id="UP000388235">
    <property type="component" value="Chromosome"/>
</dbReference>
<dbReference type="RefSeq" id="WP_153714199.1">
    <property type="nucleotide sequence ID" value="NZ_CP045871.1"/>
</dbReference>
<accession>A0A5Q2QI40</accession>
<dbReference type="InterPro" id="IPR005948">
    <property type="entry name" value="ThiB-like"/>
</dbReference>
<evidence type="ECO:0000313" key="7">
    <source>
        <dbReference type="EMBL" id="QGG80695.1"/>
    </source>
</evidence>
<dbReference type="Pfam" id="PF13531">
    <property type="entry name" value="SBP_bac_11"/>
    <property type="match status" value="1"/>
</dbReference>
<dbReference type="GO" id="GO:0030288">
    <property type="term" value="C:outer membrane-bounded periplasmic space"/>
    <property type="evidence" value="ECO:0007669"/>
    <property type="project" value="InterPro"/>
</dbReference>
<evidence type="ECO:0000256" key="2">
    <source>
        <dbReference type="ARBA" id="ARBA00008520"/>
    </source>
</evidence>
<dbReference type="GO" id="GO:0015888">
    <property type="term" value="P:thiamine transport"/>
    <property type="evidence" value="ECO:0007669"/>
    <property type="project" value="InterPro"/>
</dbReference>
<feature type="chain" id="PRO_5024297854" evidence="6">
    <location>
        <begin position="18"/>
        <end position="328"/>
    </location>
</feature>
<evidence type="ECO:0000256" key="6">
    <source>
        <dbReference type="SAM" id="SignalP"/>
    </source>
</evidence>
<dbReference type="GO" id="GO:0030976">
    <property type="term" value="F:thiamine pyrophosphate binding"/>
    <property type="evidence" value="ECO:0007669"/>
    <property type="project" value="TreeGrafter"/>
</dbReference>
<comment type="subcellular location">
    <subcellularLocation>
        <location evidence="1">Periplasm</location>
    </subcellularLocation>
</comment>
<proteinExistence type="inferred from homology"/>
<dbReference type="PANTHER" id="PTHR30006">
    <property type="entry name" value="THIAMINE-BINDING PERIPLASMIC PROTEIN-RELATED"/>
    <property type="match status" value="1"/>
</dbReference>
<protein>
    <submittedName>
        <fullName evidence="7">Thiamine ABC transporter substrate binding subunit</fullName>
    </submittedName>
</protein>
<dbReference type="GO" id="GO:0030975">
    <property type="term" value="F:thiamine binding"/>
    <property type="evidence" value="ECO:0007669"/>
    <property type="project" value="InterPro"/>
</dbReference>
<evidence type="ECO:0000256" key="1">
    <source>
        <dbReference type="ARBA" id="ARBA00004418"/>
    </source>
</evidence>